<evidence type="ECO:0000313" key="1">
    <source>
        <dbReference type="EMBL" id="MBX62758.1"/>
    </source>
</evidence>
<proteinExistence type="predicted"/>
<dbReference type="EMBL" id="GGEC01082274">
    <property type="protein sequence ID" value="MBX62758.1"/>
    <property type="molecule type" value="Transcribed_RNA"/>
</dbReference>
<dbReference type="AlphaFoldDB" id="A0A2P2Q6Y9"/>
<reference evidence="1" key="1">
    <citation type="submission" date="2018-02" db="EMBL/GenBank/DDBJ databases">
        <title>Rhizophora mucronata_Transcriptome.</title>
        <authorList>
            <person name="Meera S.P."/>
            <person name="Sreeshan A."/>
            <person name="Augustine A."/>
        </authorList>
    </citation>
    <scope>NUCLEOTIDE SEQUENCE</scope>
    <source>
        <tissue evidence="1">Leaf</tissue>
    </source>
</reference>
<sequence>MLFHNFNALQINRDNCAIMHTLVQLKYSYAANLPFCGCHDNRQADFFILKN</sequence>
<protein>
    <submittedName>
        <fullName evidence="1">Uncharacterized protein</fullName>
    </submittedName>
</protein>
<organism evidence="1">
    <name type="scientific">Rhizophora mucronata</name>
    <name type="common">Asiatic mangrove</name>
    <dbReference type="NCBI Taxonomy" id="61149"/>
    <lineage>
        <taxon>Eukaryota</taxon>
        <taxon>Viridiplantae</taxon>
        <taxon>Streptophyta</taxon>
        <taxon>Embryophyta</taxon>
        <taxon>Tracheophyta</taxon>
        <taxon>Spermatophyta</taxon>
        <taxon>Magnoliopsida</taxon>
        <taxon>eudicotyledons</taxon>
        <taxon>Gunneridae</taxon>
        <taxon>Pentapetalae</taxon>
        <taxon>rosids</taxon>
        <taxon>fabids</taxon>
        <taxon>Malpighiales</taxon>
        <taxon>Rhizophoraceae</taxon>
        <taxon>Rhizophora</taxon>
    </lineage>
</organism>
<name>A0A2P2Q6Y9_RHIMU</name>
<accession>A0A2P2Q6Y9</accession>